<dbReference type="EMBL" id="LJIG01001756">
    <property type="protein sequence ID" value="KRT85184.1"/>
    <property type="molecule type" value="Genomic_DNA"/>
</dbReference>
<dbReference type="AlphaFoldDB" id="A0A0T6BCX8"/>
<keyword evidence="2" id="KW-0378">Hydrolase</keyword>
<feature type="domain" description="GH18" evidence="1">
    <location>
        <begin position="1"/>
        <end position="163"/>
    </location>
</feature>
<dbReference type="PANTHER" id="PTHR11177">
    <property type="entry name" value="CHITINASE"/>
    <property type="match status" value="1"/>
</dbReference>
<protein>
    <submittedName>
        <fullName evidence="2">Glycoside hydrolase</fullName>
    </submittedName>
</protein>
<evidence type="ECO:0000313" key="3">
    <source>
        <dbReference type="Proteomes" id="UP000051574"/>
    </source>
</evidence>
<evidence type="ECO:0000259" key="1">
    <source>
        <dbReference type="PROSITE" id="PS51910"/>
    </source>
</evidence>
<dbReference type="SUPFAM" id="SSF54556">
    <property type="entry name" value="Chitinase insertion domain"/>
    <property type="match status" value="1"/>
</dbReference>
<accession>A0A0T6BCX8</accession>
<dbReference type="GO" id="GO:0008061">
    <property type="term" value="F:chitin binding"/>
    <property type="evidence" value="ECO:0007669"/>
    <property type="project" value="TreeGrafter"/>
</dbReference>
<reference evidence="2 3" key="1">
    <citation type="submission" date="2015-09" db="EMBL/GenBank/DDBJ databases">
        <title>Draft genome of the scarab beetle Oryctes borbonicus.</title>
        <authorList>
            <person name="Meyer J.M."/>
            <person name="Markov G.V."/>
            <person name="Baskaran P."/>
            <person name="Herrmann M."/>
            <person name="Sommer R.J."/>
            <person name="Roedelsperger C."/>
        </authorList>
    </citation>
    <scope>NUCLEOTIDE SEQUENCE [LARGE SCALE GENOMIC DNA]</scope>
    <source>
        <strain evidence="2">OB123</strain>
        <tissue evidence="2">Whole animal</tissue>
    </source>
</reference>
<comment type="caution">
    <text evidence="2">The sequence shown here is derived from an EMBL/GenBank/DDBJ whole genome shotgun (WGS) entry which is preliminary data.</text>
</comment>
<organism evidence="2 3">
    <name type="scientific">Oryctes borbonicus</name>
    <dbReference type="NCBI Taxonomy" id="1629725"/>
    <lineage>
        <taxon>Eukaryota</taxon>
        <taxon>Metazoa</taxon>
        <taxon>Ecdysozoa</taxon>
        <taxon>Arthropoda</taxon>
        <taxon>Hexapoda</taxon>
        <taxon>Insecta</taxon>
        <taxon>Pterygota</taxon>
        <taxon>Neoptera</taxon>
        <taxon>Endopterygota</taxon>
        <taxon>Coleoptera</taxon>
        <taxon>Polyphaga</taxon>
        <taxon>Scarabaeiformia</taxon>
        <taxon>Scarabaeidae</taxon>
        <taxon>Dynastinae</taxon>
        <taxon>Oryctes</taxon>
    </lineage>
</organism>
<dbReference type="InterPro" id="IPR029070">
    <property type="entry name" value="Chitinase_insertion_sf"/>
</dbReference>
<proteinExistence type="predicted"/>
<evidence type="ECO:0000313" key="2">
    <source>
        <dbReference type="EMBL" id="KRT85184.1"/>
    </source>
</evidence>
<dbReference type="Gene3D" id="3.10.50.10">
    <property type="match status" value="1"/>
</dbReference>
<feature type="non-terminal residue" evidence="2">
    <location>
        <position position="184"/>
    </location>
</feature>
<dbReference type="GO" id="GO:0005576">
    <property type="term" value="C:extracellular region"/>
    <property type="evidence" value="ECO:0007669"/>
    <property type="project" value="TreeGrafter"/>
</dbReference>
<dbReference type="SUPFAM" id="SSF51445">
    <property type="entry name" value="(Trans)glycosidases"/>
    <property type="match status" value="1"/>
</dbReference>
<dbReference type="GO" id="GO:0004568">
    <property type="term" value="F:chitinase activity"/>
    <property type="evidence" value="ECO:0007669"/>
    <property type="project" value="TreeGrafter"/>
</dbReference>
<dbReference type="InterPro" id="IPR001223">
    <property type="entry name" value="Glyco_hydro18_cat"/>
</dbReference>
<dbReference type="InterPro" id="IPR017853">
    <property type="entry name" value="GH"/>
</dbReference>
<gene>
    <name evidence="2" type="ORF">AMK59_2211</name>
</gene>
<dbReference type="GO" id="GO:0005975">
    <property type="term" value="P:carbohydrate metabolic process"/>
    <property type="evidence" value="ECO:0007669"/>
    <property type="project" value="InterPro"/>
</dbReference>
<dbReference type="GO" id="GO:0006032">
    <property type="term" value="P:chitin catabolic process"/>
    <property type="evidence" value="ECO:0007669"/>
    <property type="project" value="TreeGrafter"/>
</dbReference>
<dbReference type="Gene3D" id="3.20.20.80">
    <property type="entry name" value="Glycosidases"/>
    <property type="match status" value="1"/>
</dbReference>
<dbReference type="PANTHER" id="PTHR11177:SF403">
    <property type="entry name" value="CHITINASE 2-RELATED"/>
    <property type="match status" value="1"/>
</dbReference>
<dbReference type="Pfam" id="PF00704">
    <property type="entry name" value="Glyco_hydro_18"/>
    <property type="match status" value="1"/>
</dbReference>
<dbReference type="PROSITE" id="PS51910">
    <property type="entry name" value="GH18_2"/>
    <property type="match status" value="1"/>
</dbReference>
<keyword evidence="3" id="KW-1185">Reference proteome</keyword>
<dbReference type="OrthoDB" id="7281605at2759"/>
<sequence>MLFQEYTIKHLLKLGADPEKLILGIPFYGRTFLRLESNVNNIVPPRLGEMFRNTTFNGSFTQEEGFMGYNEICLEFINRNSNWSMLWDDVSKTPYAVQNEKIIVYDNHRSISEKVNFALNYSLGGVMIWSIDTDDFRGDCYEFVNGQRDFPLLRTVDKEIHELLRYQSQYLASIEMDPHISEVT</sequence>
<dbReference type="InterPro" id="IPR050314">
    <property type="entry name" value="Glycosyl_Hydrlase_18"/>
</dbReference>
<name>A0A0T6BCX8_9SCAR</name>
<dbReference type="Proteomes" id="UP000051574">
    <property type="component" value="Unassembled WGS sequence"/>
</dbReference>